<evidence type="ECO:0000256" key="1">
    <source>
        <dbReference type="SAM" id="MobiDB-lite"/>
    </source>
</evidence>
<evidence type="ECO:0000313" key="3">
    <source>
        <dbReference type="Proteomes" id="UP000216308"/>
    </source>
</evidence>
<dbReference type="AlphaFoldDB" id="A0A256IJG6"/>
<gene>
    <name evidence="2" type="ORF">DJ70_08085</name>
</gene>
<keyword evidence="3" id="KW-1185">Reference proteome</keyword>
<reference evidence="2 3" key="1">
    <citation type="journal article" date="2014" name="Front. Microbiol.">
        <title>Population and genomic analysis of the genus Halorubrum.</title>
        <authorList>
            <person name="Fullmer M.S."/>
            <person name="Soucy S.M."/>
            <person name="Swithers K.S."/>
            <person name="Makkay A.M."/>
            <person name="Wheeler R."/>
            <person name="Ventosa A."/>
            <person name="Gogarten J.P."/>
            <person name="Papke R.T."/>
        </authorList>
    </citation>
    <scope>NUCLEOTIDE SEQUENCE [LARGE SCALE GENOMIC DNA]</scope>
    <source>
        <strain evidence="2 3">Cb34</strain>
    </source>
</reference>
<organism evidence="2 3">
    <name type="scientific">Halorubrum halodurans</name>
    <dbReference type="NCBI Taxonomy" id="1383851"/>
    <lineage>
        <taxon>Archaea</taxon>
        <taxon>Methanobacteriati</taxon>
        <taxon>Methanobacteriota</taxon>
        <taxon>Stenosarchaea group</taxon>
        <taxon>Halobacteria</taxon>
        <taxon>Halobacteriales</taxon>
        <taxon>Haloferacaceae</taxon>
        <taxon>Halorubrum</taxon>
    </lineage>
</organism>
<evidence type="ECO:0000313" key="2">
    <source>
        <dbReference type="EMBL" id="OYR56665.1"/>
    </source>
</evidence>
<comment type="caution">
    <text evidence="2">The sequence shown here is derived from an EMBL/GenBank/DDBJ whole genome shotgun (WGS) entry which is preliminary data.</text>
</comment>
<dbReference type="RefSeq" id="WP_094531806.1">
    <property type="nucleotide sequence ID" value="NZ_NHPJ01000081.1"/>
</dbReference>
<dbReference type="EMBL" id="NHPJ01000081">
    <property type="protein sequence ID" value="OYR56665.1"/>
    <property type="molecule type" value="Genomic_DNA"/>
</dbReference>
<protein>
    <submittedName>
        <fullName evidence="2">Uncharacterized protein</fullName>
    </submittedName>
</protein>
<accession>A0A256IJG6</accession>
<sequence>MATTQPTQDNTETPDAITYTTGTTSTVTIPTEINRFEYHAGHDTHGPTVYHDTTTGEHIHITHHTTNENTPVIHLTAYTDTSSEHDHARYPYGPGTKRDADTVSEAIRTQIWEWGRYDFTDRHPAALAITNTSHPDRWHTDRYDAPRPADTWYHSHRQHDAVVGNNDRFNPGTRIPATTIELRRTTPTGSWYCAELTVRFNHSPENPDDADTVEPGTATGVYGTRITVTYHRMKPVEDRGHEHADNHEHIRDTRVNDDANTARSITDLVDAVNTAKTILENRGEPFDSDRRQTITREVERRQWNDDTGEYTAQTSLTAYNN</sequence>
<proteinExistence type="predicted"/>
<name>A0A256IJG6_9EURY</name>
<dbReference type="Proteomes" id="UP000216308">
    <property type="component" value="Unassembled WGS sequence"/>
</dbReference>
<feature type="compositionally biased region" description="Polar residues" evidence="1">
    <location>
        <begin position="1"/>
        <end position="13"/>
    </location>
</feature>
<feature type="region of interest" description="Disordered" evidence="1">
    <location>
        <begin position="1"/>
        <end position="23"/>
    </location>
</feature>